<protein>
    <recommendedName>
        <fullName evidence="2">RelA/SpoT domain-containing protein</fullName>
    </recommendedName>
</protein>
<dbReference type="STRING" id="341663.Q0C962"/>
<dbReference type="CDD" id="cd05399">
    <property type="entry name" value="NT_Rel-Spo_like"/>
    <property type="match status" value="1"/>
</dbReference>
<name>Q0C962_ASPTN</name>
<dbReference type="SMART" id="SM00954">
    <property type="entry name" value="RelA_SpoT"/>
    <property type="match status" value="1"/>
</dbReference>
<evidence type="ECO:0000256" key="1">
    <source>
        <dbReference type="SAM" id="MobiDB-lite"/>
    </source>
</evidence>
<feature type="region of interest" description="Disordered" evidence="1">
    <location>
        <begin position="113"/>
        <end position="149"/>
    </location>
</feature>
<dbReference type="InterPro" id="IPR043519">
    <property type="entry name" value="NT_sf"/>
</dbReference>
<feature type="domain" description="RelA/SpoT" evidence="2">
    <location>
        <begin position="46"/>
        <end position="214"/>
    </location>
</feature>
<dbReference type="OrthoDB" id="4719016at2759"/>
<dbReference type="AlphaFoldDB" id="Q0C962"/>
<dbReference type="eggNOG" id="ENOG502S64P">
    <property type="taxonomic scope" value="Eukaryota"/>
</dbReference>
<proteinExistence type="predicted"/>
<dbReference type="Pfam" id="PF04607">
    <property type="entry name" value="RelA_SpoT"/>
    <property type="match status" value="1"/>
</dbReference>
<dbReference type="InterPro" id="IPR007685">
    <property type="entry name" value="RelA_SpoT"/>
</dbReference>
<dbReference type="VEuPathDB" id="FungiDB:ATEG_09772"/>
<evidence type="ECO:0000313" key="4">
    <source>
        <dbReference type="Proteomes" id="UP000007963"/>
    </source>
</evidence>
<feature type="compositionally biased region" description="Basic and acidic residues" evidence="1">
    <location>
        <begin position="129"/>
        <end position="144"/>
    </location>
</feature>
<dbReference type="HOGENOM" id="CLU_045995_0_0_1"/>
<organism evidence="3 4">
    <name type="scientific">Aspergillus terreus (strain NIH 2624 / FGSC A1156)</name>
    <dbReference type="NCBI Taxonomy" id="341663"/>
    <lineage>
        <taxon>Eukaryota</taxon>
        <taxon>Fungi</taxon>
        <taxon>Dikarya</taxon>
        <taxon>Ascomycota</taxon>
        <taxon>Pezizomycotina</taxon>
        <taxon>Eurotiomycetes</taxon>
        <taxon>Eurotiomycetidae</taxon>
        <taxon>Eurotiales</taxon>
        <taxon>Aspergillaceae</taxon>
        <taxon>Aspergillus</taxon>
        <taxon>Aspergillus subgen. Circumdati</taxon>
    </lineage>
</organism>
<dbReference type="Proteomes" id="UP000007963">
    <property type="component" value="Unassembled WGS sequence"/>
</dbReference>
<evidence type="ECO:0000259" key="2">
    <source>
        <dbReference type="SMART" id="SM00954"/>
    </source>
</evidence>
<dbReference type="PANTHER" id="PTHR41773:SF1">
    <property type="entry name" value="RELA_SPOT DOMAIN-CONTAINING PROTEIN"/>
    <property type="match status" value="1"/>
</dbReference>
<evidence type="ECO:0000313" key="3">
    <source>
        <dbReference type="EMBL" id="EAU29963.1"/>
    </source>
</evidence>
<dbReference type="RefSeq" id="XP_001218394.1">
    <property type="nucleotide sequence ID" value="XM_001218393.1"/>
</dbReference>
<sequence length="488" mass="55832">MDTTVIKAFLEEWPKNQHFYEAIAPKARDICVKSLQQRGIQCSAESRIKEAASLEKKLYARQKERPQPYKSIADIRDDIVDLAGVRIRLYFPRQRRAVGRIINRVFTVKTEKTFPEPANGKNTAATDDEDHKYQDDGNLTHKGESDEEDDTLDILPEPFPGYCADHYHVSLKPEDCPPGKDWHTGQIEIQVVSIMRHVWAEVEHDLVYKNLAVAGDAERQALNGLSGAIDLGERFLDQLYDLQRFDGPFETAHQLGLYLLQCMQVKMDGRSEDLEYLVENFGEVDLLWQLLRATGLNGRQQFRKVLEKMDFSVHSQGLSPVTVGWVTIRPTVIHYIMDEIVLSAYGGGKVAAQLEARRSRGEETKYKLEAIIDSFVLVSHLFGKEELVALVMNTKGINRDRAAWKRVIEMADWLHGDRPWEFYDGQIPLNRTGKATIDGLWAHFERHDQRPMQMVFRLARLGVVKTCVADRTRLVPALETLISFAELK</sequence>
<dbReference type="EMBL" id="CH476608">
    <property type="protein sequence ID" value="EAU29963.1"/>
    <property type="molecule type" value="Genomic_DNA"/>
</dbReference>
<dbReference type="GO" id="GO:0015969">
    <property type="term" value="P:guanosine tetraphosphate metabolic process"/>
    <property type="evidence" value="ECO:0007669"/>
    <property type="project" value="InterPro"/>
</dbReference>
<accession>Q0C962</accession>
<dbReference type="PANTHER" id="PTHR41773">
    <property type="entry name" value="GTP PYROPHOSPHATASE-RELATED"/>
    <property type="match status" value="1"/>
</dbReference>
<dbReference type="GeneID" id="4354115"/>
<gene>
    <name evidence="3" type="ORF">ATEG_09772</name>
</gene>
<dbReference type="Gene3D" id="3.30.460.10">
    <property type="entry name" value="Beta Polymerase, domain 2"/>
    <property type="match status" value="1"/>
</dbReference>
<dbReference type="OMA" id="FPGYCAD"/>
<reference evidence="4" key="1">
    <citation type="submission" date="2005-09" db="EMBL/GenBank/DDBJ databases">
        <title>Annotation of the Aspergillus terreus NIH2624 genome.</title>
        <authorList>
            <person name="Birren B.W."/>
            <person name="Lander E.S."/>
            <person name="Galagan J.E."/>
            <person name="Nusbaum C."/>
            <person name="Devon K."/>
            <person name="Henn M."/>
            <person name="Ma L.-J."/>
            <person name="Jaffe D.B."/>
            <person name="Butler J."/>
            <person name="Alvarez P."/>
            <person name="Gnerre S."/>
            <person name="Grabherr M."/>
            <person name="Kleber M."/>
            <person name="Mauceli E.W."/>
            <person name="Brockman W."/>
            <person name="Rounsley S."/>
            <person name="Young S.K."/>
            <person name="LaButti K."/>
            <person name="Pushparaj V."/>
            <person name="DeCaprio D."/>
            <person name="Crawford M."/>
            <person name="Koehrsen M."/>
            <person name="Engels R."/>
            <person name="Montgomery P."/>
            <person name="Pearson M."/>
            <person name="Howarth C."/>
            <person name="Larson L."/>
            <person name="Luoma S."/>
            <person name="White J."/>
            <person name="Alvarado L."/>
            <person name="Kodira C.D."/>
            <person name="Zeng Q."/>
            <person name="Oleary S."/>
            <person name="Yandava C."/>
            <person name="Denning D.W."/>
            <person name="Nierman W.C."/>
            <person name="Milne T."/>
            <person name="Madden K."/>
        </authorList>
    </citation>
    <scope>NUCLEOTIDE SEQUENCE [LARGE SCALE GENOMIC DNA]</scope>
    <source>
        <strain evidence="4">NIH 2624 / FGSC A1156</strain>
    </source>
</reference>
<dbReference type="SUPFAM" id="SSF81301">
    <property type="entry name" value="Nucleotidyltransferase"/>
    <property type="match status" value="1"/>
</dbReference>